<dbReference type="Gene3D" id="3.30.1120.70">
    <property type="match status" value="1"/>
</dbReference>
<comment type="caution">
    <text evidence="2">The sequence shown here is derived from an EMBL/GenBank/DDBJ whole genome shotgun (WGS) entry which is preliminary data.</text>
</comment>
<keyword evidence="3" id="KW-1185">Reference proteome</keyword>
<feature type="region of interest" description="Disordered" evidence="1">
    <location>
        <begin position="365"/>
        <end position="410"/>
    </location>
</feature>
<proteinExistence type="predicted"/>
<name>A0ABS4W208_9PSEU</name>
<sequence>MSNWFTRLFRPGNPDEGKRAFTREDVWGHGVDLPPQVHAADIETALTLAPVYSATRLLADSVAALPLQAFRRTADGARKPMSAPEVFTDPTEFGTTHEWVQRVMTSLLLRGNAYGYVPLFDRDGYPRRIEWLHPDEVSVDDNFSVGRRPVWFWKGRRVDPGRLVHIPGYVLPGQVLGLAPISAFALTTETGLLSQQFGRDWFRNGSVPSGVLETDQSVDQNQARVLKDRFREATRGREPIVLGLGTRYNPITVSPDESQFLATLKMTVNQIASIYGIPPDMIGGEAGGSLTYANVEQQSLNFVTYTLRPWLTKLESSFSRLIPDGEYVRFNADAMVRADLTSRYAAHHIALTDGWKNRDEIRELEDLPPLPGGQGKTYGPVADPARKPTPVPRDDEDEPVRRLRAAGTEY</sequence>
<protein>
    <submittedName>
        <fullName evidence="2">HK97 family phage portal protein</fullName>
    </submittedName>
</protein>
<dbReference type="EMBL" id="JAGINU010000001">
    <property type="protein sequence ID" value="MBP2370232.1"/>
    <property type="molecule type" value="Genomic_DNA"/>
</dbReference>
<evidence type="ECO:0000313" key="2">
    <source>
        <dbReference type="EMBL" id="MBP2370232.1"/>
    </source>
</evidence>
<evidence type="ECO:0000313" key="3">
    <source>
        <dbReference type="Proteomes" id="UP001519295"/>
    </source>
</evidence>
<gene>
    <name evidence="2" type="ORF">JOF36_005928</name>
</gene>
<evidence type="ECO:0000256" key="1">
    <source>
        <dbReference type="SAM" id="MobiDB-lite"/>
    </source>
</evidence>
<reference evidence="2 3" key="1">
    <citation type="submission" date="2021-03" db="EMBL/GenBank/DDBJ databases">
        <title>Sequencing the genomes of 1000 actinobacteria strains.</title>
        <authorList>
            <person name="Klenk H.-P."/>
        </authorList>
    </citation>
    <scope>NUCLEOTIDE SEQUENCE [LARGE SCALE GENOMIC DNA]</scope>
    <source>
        <strain evidence="2 3">DSM 45256</strain>
    </source>
</reference>
<dbReference type="InterPro" id="IPR006944">
    <property type="entry name" value="Phage/GTA_portal"/>
</dbReference>
<dbReference type="Gene3D" id="3.40.140.120">
    <property type="match status" value="1"/>
</dbReference>
<dbReference type="RefSeq" id="WP_210033317.1">
    <property type="nucleotide sequence ID" value="NZ_JAGINU010000001.1"/>
</dbReference>
<dbReference type="InterPro" id="IPR006427">
    <property type="entry name" value="Portal_HK97"/>
</dbReference>
<organism evidence="2 3">
    <name type="scientific">Pseudonocardia parietis</name>
    <dbReference type="NCBI Taxonomy" id="570936"/>
    <lineage>
        <taxon>Bacteria</taxon>
        <taxon>Bacillati</taxon>
        <taxon>Actinomycetota</taxon>
        <taxon>Actinomycetes</taxon>
        <taxon>Pseudonocardiales</taxon>
        <taxon>Pseudonocardiaceae</taxon>
        <taxon>Pseudonocardia</taxon>
    </lineage>
</organism>
<dbReference type="NCBIfam" id="TIGR01537">
    <property type="entry name" value="portal_HK97"/>
    <property type="match status" value="1"/>
</dbReference>
<dbReference type="Proteomes" id="UP001519295">
    <property type="component" value="Unassembled WGS sequence"/>
</dbReference>
<dbReference type="Pfam" id="PF04860">
    <property type="entry name" value="Phage_portal"/>
    <property type="match status" value="1"/>
</dbReference>
<accession>A0ABS4W208</accession>
<dbReference type="Gene3D" id="1.20.1270.210">
    <property type="match status" value="1"/>
</dbReference>